<dbReference type="RefSeq" id="WP_242844944.1">
    <property type="nucleotide sequence ID" value="NZ_LFVU01000024.1"/>
</dbReference>
<evidence type="ECO:0000313" key="11">
    <source>
        <dbReference type="Proteomes" id="UP000036756"/>
    </source>
</evidence>
<dbReference type="STRING" id="1121307.CLCY_4c01020"/>
<keyword evidence="11" id="KW-1185">Reference proteome</keyword>
<evidence type="ECO:0000313" key="10">
    <source>
        <dbReference type="EMBL" id="KMT22129.1"/>
    </source>
</evidence>
<dbReference type="GO" id="GO:0070260">
    <property type="term" value="F:5'-tyrosyl-DNA phosphodiesterase activity"/>
    <property type="evidence" value="ECO:0007669"/>
    <property type="project" value="TreeGrafter"/>
</dbReference>
<dbReference type="PANTHER" id="PTHR15822">
    <property type="entry name" value="TRAF AND TNF RECEPTOR-ASSOCIATED PROTEIN"/>
    <property type="match status" value="1"/>
</dbReference>
<dbReference type="Pfam" id="PF03372">
    <property type="entry name" value="Exo_endo_phos"/>
    <property type="match status" value="1"/>
</dbReference>
<evidence type="ECO:0000256" key="5">
    <source>
        <dbReference type="ARBA" id="ARBA00022763"/>
    </source>
</evidence>
<keyword evidence="4" id="KW-0479">Metal-binding</keyword>
<evidence type="ECO:0000256" key="3">
    <source>
        <dbReference type="ARBA" id="ARBA00022722"/>
    </source>
</evidence>
<keyword evidence="3" id="KW-0540">Nuclease</keyword>
<keyword evidence="7" id="KW-0460">Magnesium</keyword>
<dbReference type="Gene3D" id="3.60.10.10">
    <property type="entry name" value="Endonuclease/exonuclease/phosphatase"/>
    <property type="match status" value="1"/>
</dbReference>
<evidence type="ECO:0000256" key="1">
    <source>
        <dbReference type="ARBA" id="ARBA00001936"/>
    </source>
</evidence>
<feature type="domain" description="Endonuclease/exonuclease/phosphatase" evidence="9">
    <location>
        <begin position="15"/>
        <end position="313"/>
    </location>
</feature>
<dbReference type="SUPFAM" id="SSF56219">
    <property type="entry name" value="DNase I-like"/>
    <property type="match status" value="1"/>
</dbReference>
<organism evidence="10 11">
    <name type="scientific">Clostridium cylindrosporum DSM 605</name>
    <dbReference type="NCBI Taxonomy" id="1121307"/>
    <lineage>
        <taxon>Bacteria</taxon>
        <taxon>Bacillati</taxon>
        <taxon>Bacillota</taxon>
        <taxon>Clostridia</taxon>
        <taxon>Eubacteriales</taxon>
        <taxon>Clostridiaceae</taxon>
        <taxon>Clostridium</taxon>
    </lineage>
</organism>
<comment type="cofactor">
    <cofactor evidence="2">
        <name>Mg(2+)</name>
        <dbReference type="ChEBI" id="CHEBI:18420"/>
    </cofactor>
</comment>
<keyword evidence="8" id="KW-0234">DNA repair</keyword>
<dbReference type="GO" id="GO:0003697">
    <property type="term" value="F:single-stranded DNA binding"/>
    <property type="evidence" value="ECO:0007669"/>
    <property type="project" value="TreeGrafter"/>
</dbReference>
<dbReference type="PATRIC" id="fig|1121307.3.peg.1756"/>
<reference evidence="10 11" key="1">
    <citation type="submission" date="2015-06" db="EMBL/GenBank/DDBJ databases">
        <title>Draft genome sequence of the purine-degrading Clostridium cylindrosporum HC-1 (DSM 605).</title>
        <authorList>
            <person name="Poehlein A."/>
            <person name="Schiel-Bengelsdorf B."/>
            <person name="Bengelsdorf F."/>
            <person name="Daniel R."/>
            <person name="Duerre P."/>
        </authorList>
    </citation>
    <scope>NUCLEOTIDE SEQUENCE [LARGE SCALE GENOMIC DNA]</scope>
    <source>
        <strain evidence="10 11">DSM 605</strain>
    </source>
</reference>
<accession>A0A0J8DCZ5</accession>
<dbReference type="PANTHER" id="PTHR15822:SF4">
    <property type="entry name" value="TYROSYL-DNA PHOSPHODIESTERASE 2"/>
    <property type="match status" value="1"/>
</dbReference>
<name>A0A0J8DCZ5_CLOCY</name>
<evidence type="ECO:0000259" key="9">
    <source>
        <dbReference type="Pfam" id="PF03372"/>
    </source>
</evidence>
<dbReference type="AlphaFoldDB" id="A0A0J8DCZ5"/>
<evidence type="ECO:0000256" key="6">
    <source>
        <dbReference type="ARBA" id="ARBA00022801"/>
    </source>
</evidence>
<evidence type="ECO:0000256" key="4">
    <source>
        <dbReference type="ARBA" id="ARBA00022723"/>
    </source>
</evidence>
<comment type="cofactor">
    <cofactor evidence="1">
        <name>Mn(2+)</name>
        <dbReference type="ChEBI" id="CHEBI:29035"/>
    </cofactor>
</comment>
<proteinExistence type="predicted"/>
<protein>
    <submittedName>
        <fullName evidence="10">Endonuclease/exonuclease/phosphatase</fullName>
    </submittedName>
</protein>
<evidence type="ECO:0000256" key="2">
    <source>
        <dbReference type="ARBA" id="ARBA00001946"/>
    </source>
</evidence>
<dbReference type="GO" id="GO:0004519">
    <property type="term" value="F:endonuclease activity"/>
    <property type="evidence" value="ECO:0007669"/>
    <property type="project" value="UniProtKB-KW"/>
</dbReference>
<dbReference type="EMBL" id="LFVU01000024">
    <property type="protein sequence ID" value="KMT22129.1"/>
    <property type="molecule type" value="Genomic_DNA"/>
</dbReference>
<dbReference type="InterPro" id="IPR005135">
    <property type="entry name" value="Endo/exonuclease/phosphatase"/>
</dbReference>
<dbReference type="GO" id="GO:0006302">
    <property type="term" value="P:double-strand break repair"/>
    <property type="evidence" value="ECO:0007669"/>
    <property type="project" value="TreeGrafter"/>
</dbReference>
<evidence type="ECO:0000256" key="7">
    <source>
        <dbReference type="ARBA" id="ARBA00022842"/>
    </source>
</evidence>
<dbReference type="GO" id="GO:0004527">
    <property type="term" value="F:exonuclease activity"/>
    <property type="evidence" value="ECO:0007669"/>
    <property type="project" value="UniProtKB-KW"/>
</dbReference>
<dbReference type="GO" id="GO:0046872">
    <property type="term" value="F:metal ion binding"/>
    <property type="evidence" value="ECO:0007669"/>
    <property type="project" value="UniProtKB-KW"/>
</dbReference>
<keyword evidence="5" id="KW-0227">DNA damage</keyword>
<evidence type="ECO:0000256" key="8">
    <source>
        <dbReference type="ARBA" id="ARBA00023204"/>
    </source>
</evidence>
<dbReference type="GO" id="GO:0005737">
    <property type="term" value="C:cytoplasm"/>
    <property type="evidence" value="ECO:0007669"/>
    <property type="project" value="TreeGrafter"/>
</dbReference>
<sequence length="326" mass="36706">MIGLKIEGDATFSVMTWNIYLGADLTPMIAATPMQIPQRVTELFRQFLATNFPSRAKTIANQISLNKPDIIGLQEVAIWELIPPNSNKVVYDFLDILLYELKSKGVEYEVATQNKNAEATLPSSEGNYICLKDRDVILIRKNSDLKITRKWESNFKTNLQVNVIGQTVSIRRGWSAVDISLKGYDFRVVNTHLEPFSHEVQVSQANELLLGPGKTNLPLFFIGDFNSKADRSSTKTYENLIASGFKDIWTISGKGDGFTCCQNPDLLNADSYLNERIDFILLKNNINLDIIEAKLIGDSKESRTKTKLWPSDHAGIIGRFKLNILK</sequence>
<dbReference type="InterPro" id="IPR036691">
    <property type="entry name" value="Endo/exonu/phosph_ase_sf"/>
</dbReference>
<keyword evidence="10" id="KW-0255">Endonuclease</keyword>
<dbReference type="InterPro" id="IPR051547">
    <property type="entry name" value="TDP2-like"/>
</dbReference>
<comment type="caution">
    <text evidence="10">The sequence shown here is derived from an EMBL/GenBank/DDBJ whole genome shotgun (WGS) entry which is preliminary data.</text>
</comment>
<dbReference type="Proteomes" id="UP000036756">
    <property type="component" value="Unassembled WGS sequence"/>
</dbReference>
<keyword evidence="6" id="KW-0378">Hydrolase</keyword>
<gene>
    <name evidence="10" type="ORF">CLCY_4c01020</name>
</gene>
<keyword evidence="10" id="KW-0269">Exonuclease</keyword>